<keyword evidence="5" id="KW-0862">Zinc</keyword>
<keyword evidence="10" id="KW-1185">Reference proteome</keyword>
<dbReference type="PANTHER" id="PTHR14003:SF19">
    <property type="entry name" value="YY2 TRANSCRIPTION FACTOR"/>
    <property type="match status" value="1"/>
</dbReference>
<feature type="non-terminal residue" evidence="9">
    <location>
        <position position="69"/>
    </location>
</feature>
<dbReference type="Pfam" id="PF00096">
    <property type="entry name" value="zf-C2H2"/>
    <property type="match status" value="2"/>
</dbReference>
<keyword evidence="3" id="KW-0677">Repeat</keyword>
<evidence type="ECO:0000256" key="2">
    <source>
        <dbReference type="ARBA" id="ARBA00022723"/>
    </source>
</evidence>
<dbReference type="PROSITE" id="PS50157">
    <property type="entry name" value="ZINC_FINGER_C2H2_2"/>
    <property type="match status" value="2"/>
</dbReference>
<keyword evidence="2" id="KW-0479">Metal-binding</keyword>
<evidence type="ECO:0000259" key="8">
    <source>
        <dbReference type="PROSITE" id="PS50157"/>
    </source>
</evidence>
<evidence type="ECO:0000256" key="7">
    <source>
        <dbReference type="PROSITE-ProRule" id="PRU00042"/>
    </source>
</evidence>
<evidence type="ECO:0000313" key="10">
    <source>
        <dbReference type="Proteomes" id="UP000278143"/>
    </source>
</evidence>
<dbReference type="GO" id="GO:0008270">
    <property type="term" value="F:zinc ion binding"/>
    <property type="evidence" value="ECO:0007669"/>
    <property type="project" value="UniProtKB-KW"/>
</dbReference>
<dbReference type="AlphaFoldDB" id="A0A4P9YRP2"/>
<name>A0A4P9YRP2_9FUNG</name>
<dbReference type="Proteomes" id="UP000278143">
    <property type="component" value="Unassembled WGS sequence"/>
</dbReference>
<accession>A0A4P9YRP2</accession>
<evidence type="ECO:0000256" key="4">
    <source>
        <dbReference type="ARBA" id="ARBA00022771"/>
    </source>
</evidence>
<comment type="subcellular location">
    <subcellularLocation>
        <location evidence="1">Nucleus</location>
    </subcellularLocation>
</comment>
<dbReference type="SMART" id="SM00355">
    <property type="entry name" value="ZnF_C2H2"/>
    <property type="match status" value="2"/>
</dbReference>
<dbReference type="EMBL" id="KZ991938">
    <property type="protein sequence ID" value="RKP22573.1"/>
    <property type="molecule type" value="Genomic_DNA"/>
</dbReference>
<evidence type="ECO:0000256" key="3">
    <source>
        <dbReference type="ARBA" id="ARBA00022737"/>
    </source>
</evidence>
<gene>
    <name evidence="9" type="ORF">SYNPS1DRAFT_19914</name>
</gene>
<dbReference type="GO" id="GO:0031519">
    <property type="term" value="C:PcG protein complex"/>
    <property type="evidence" value="ECO:0007669"/>
    <property type="project" value="TreeGrafter"/>
</dbReference>
<dbReference type="GO" id="GO:0000978">
    <property type="term" value="F:RNA polymerase II cis-regulatory region sequence-specific DNA binding"/>
    <property type="evidence" value="ECO:0007669"/>
    <property type="project" value="TreeGrafter"/>
</dbReference>
<dbReference type="GO" id="GO:0000785">
    <property type="term" value="C:chromatin"/>
    <property type="evidence" value="ECO:0007669"/>
    <property type="project" value="TreeGrafter"/>
</dbReference>
<reference evidence="10" key="1">
    <citation type="journal article" date="2018" name="Nat. Microbiol.">
        <title>Leveraging single-cell genomics to expand the fungal tree of life.</title>
        <authorList>
            <person name="Ahrendt S.R."/>
            <person name="Quandt C.A."/>
            <person name="Ciobanu D."/>
            <person name="Clum A."/>
            <person name="Salamov A."/>
            <person name="Andreopoulos B."/>
            <person name="Cheng J.F."/>
            <person name="Woyke T."/>
            <person name="Pelin A."/>
            <person name="Henrissat B."/>
            <person name="Reynolds N.K."/>
            <person name="Benny G.L."/>
            <person name="Smith M.E."/>
            <person name="James T.Y."/>
            <person name="Grigoriev I.V."/>
        </authorList>
    </citation>
    <scope>NUCLEOTIDE SEQUENCE [LARGE SCALE GENOMIC DNA]</scope>
    <source>
        <strain evidence="10">Benny S71-1</strain>
    </source>
</reference>
<evidence type="ECO:0000256" key="6">
    <source>
        <dbReference type="ARBA" id="ARBA00023242"/>
    </source>
</evidence>
<dbReference type="SUPFAM" id="SSF57667">
    <property type="entry name" value="beta-beta-alpha zinc fingers"/>
    <property type="match status" value="1"/>
</dbReference>
<dbReference type="InterPro" id="IPR013087">
    <property type="entry name" value="Znf_C2H2_type"/>
</dbReference>
<dbReference type="FunFam" id="3.30.160.60:FF:001498">
    <property type="entry name" value="Zinc finger protein 404"/>
    <property type="match status" value="1"/>
</dbReference>
<dbReference type="PANTHER" id="PTHR14003">
    <property type="entry name" value="TRANSCRIPTIONAL REPRESSOR PROTEIN YY"/>
    <property type="match status" value="1"/>
</dbReference>
<dbReference type="InterPro" id="IPR036236">
    <property type="entry name" value="Znf_C2H2_sf"/>
</dbReference>
<evidence type="ECO:0000313" key="9">
    <source>
        <dbReference type="EMBL" id="RKP22573.1"/>
    </source>
</evidence>
<dbReference type="OrthoDB" id="654211at2759"/>
<protein>
    <recommendedName>
        <fullName evidence="8">C2H2-type domain-containing protein</fullName>
    </recommendedName>
</protein>
<dbReference type="Gene3D" id="3.30.160.60">
    <property type="entry name" value="Classic Zinc Finger"/>
    <property type="match status" value="2"/>
</dbReference>
<feature type="domain" description="C2H2-type" evidence="8">
    <location>
        <begin position="40"/>
        <end position="69"/>
    </location>
</feature>
<proteinExistence type="predicted"/>
<organism evidence="9 10">
    <name type="scientific">Syncephalis pseudoplumigaleata</name>
    <dbReference type="NCBI Taxonomy" id="1712513"/>
    <lineage>
        <taxon>Eukaryota</taxon>
        <taxon>Fungi</taxon>
        <taxon>Fungi incertae sedis</taxon>
        <taxon>Zoopagomycota</taxon>
        <taxon>Zoopagomycotina</taxon>
        <taxon>Zoopagomycetes</taxon>
        <taxon>Zoopagales</taxon>
        <taxon>Piptocephalidaceae</taxon>
        <taxon>Syncephalis</taxon>
    </lineage>
</organism>
<keyword evidence="6" id="KW-0539">Nucleus</keyword>
<sequence>MRPIVGSKPREHICPDCGRAFQRAEHVRRHQRIHTNERPFICPHRDCGRAFGRSDNLNAHLRSHEKKQM</sequence>
<dbReference type="GO" id="GO:0005667">
    <property type="term" value="C:transcription regulator complex"/>
    <property type="evidence" value="ECO:0007669"/>
    <property type="project" value="TreeGrafter"/>
</dbReference>
<dbReference type="GO" id="GO:0000981">
    <property type="term" value="F:DNA-binding transcription factor activity, RNA polymerase II-specific"/>
    <property type="evidence" value="ECO:0007669"/>
    <property type="project" value="TreeGrafter"/>
</dbReference>
<evidence type="ECO:0000256" key="5">
    <source>
        <dbReference type="ARBA" id="ARBA00022833"/>
    </source>
</evidence>
<feature type="domain" description="C2H2-type" evidence="8">
    <location>
        <begin position="12"/>
        <end position="39"/>
    </location>
</feature>
<dbReference type="FunFam" id="3.30.160.60:FF:000125">
    <property type="entry name" value="Putative zinc finger protein 143"/>
    <property type="match status" value="1"/>
</dbReference>
<keyword evidence="4 7" id="KW-0863">Zinc-finger</keyword>
<evidence type="ECO:0000256" key="1">
    <source>
        <dbReference type="ARBA" id="ARBA00004123"/>
    </source>
</evidence>
<dbReference type="PROSITE" id="PS00028">
    <property type="entry name" value="ZINC_FINGER_C2H2_1"/>
    <property type="match status" value="2"/>
</dbReference>